<keyword evidence="4" id="KW-1185">Reference proteome</keyword>
<reference evidence="2" key="1">
    <citation type="submission" date="2022-10" db="EMBL/GenBank/DDBJ databases">
        <authorList>
            <person name="Chen Y."/>
            <person name="Dougan E. K."/>
            <person name="Chan C."/>
            <person name="Rhodes N."/>
            <person name="Thang M."/>
        </authorList>
    </citation>
    <scope>NUCLEOTIDE SEQUENCE</scope>
</reference>
<feature type="region of interest" description="Disordered" evidence="1">
    <location>
        <begin position="291"/>
        <end position="310"/>
    </location>
</feature>
<dbReference type="Gene3D" id="3.10.450.50">
    <property type="match status" value="1"/>
</dbReference>
<feature type="compositionally biased region" description="Polar residues" evidence="1">
    <location>
        <begin position="519"/>
        <end position="529"/>
    </location>
</feature>
<evidence type="ECO:0000313" key="2">
    <source>
        <dbReference type="EMBL" id="CAI3986503.1"/>
    </source>
</evidence>
<dbReference type="Proteomes" id="UP001152797">
    <property type="component" value="Unassembled WGS sequence"/>
</dbReference>
<evidence type="ECO:0000313" key="4">
    <source>
        <dbReference type="Proteomes" id="UP001152797"/>
    </source>
</evidence>
<dbReference type="EMBL" id="CAMXCT010001089">
    <property type="protein sequence ID" value="CAI3986503.1"/>
    <property type="molecule type" value="Genomic_DNA"/>
</dbReference>
<evidence type="ECO:0000313" key="3">
    <source>
        <dbReference type="EMBL" id="CAL4773815.1"/>
    </source>
</evidence>
<dbReference type="SUPFAM" id="SSF54427">
    <property type="entry name" value="NTF2-like"/>
    <property type="match status" value="1"/>
</dbReference>
<protein>
    <submittedName>
        <fullName evidence="3">Tyr recombinase domain-containing protein</fullName>
    </submittedName>
</protein>
<proteinExistence type="predicted"/>
<name>A0A9P1C8D1_9DINO</name>
<feature type="compositionally biased region" description="Basic residues" evidence="1">
    <location>
        <begin position="489"/>
        <end position="501"/>
    </location>
</feature>
<organism evidence="2">
    <name type="scientific">Cladocopium goreaui</name>
    <dbReference type="NCBI Taxonomy" id="2562237"/>
    <lineage>
        <taxon>Eukaryota</taxon>
        <taxon>Sar</taxon>
        <taxon>Alveolata</taxon>
        <taxon>Dinophyceae</taxon>
        <taxon>Suessiales</taxon>
        <taxon>Symbiodiniaceae</taxon>
        <taxon>Cladocopium</taxon>
    </lineage>
</organism>
<comment type="caution">
    <text evidence="2">The sequence shown here is derived from an EMBL/GenBank/DDBJ whole genome shotgun (WGS) entry which is preliminary data.</text>
</comment>
<evidence type="ECO:0000256" key="1">
    <source>
        <dbReference type="SAM" id="MobiDB-lite"/>
    </source>
</evidence>
<dbReference type="InterPro" id="IPR032710">
    <property type="entry name" value="NTF2-like_dom_sf"/>
</dbReference>
<dbReference type="Pfam" id="PF12893">
    <property type="entry name" value="Lumazine_bd_2"/>
    <property type="match status" value="1"/>
</dbReference>
<gene>
    <name evidence="2" type="ORF">C1SCF055_LOCUS13850</name>
</gene>
<dbReference type="EMBL" id="CAMXCT020001089">
    <property type="protein sequence ID" value="CAL1139878.1"/>
    <property type="molecule type" value="Genomic_DNA"/>
</dbReference>
<reference evidence="3 4" key="2">
    <citation type="submission" date="2024-05" db="EMBL/GenBank/DDBJ databases">
        <authorList>
            <person name="Chen Y."/>
            <person name="Shah S."/>
            <person name="Dougan E. K."/>
            <person name="Thang M."/>
            <person name="Chan C."/>
        </authorList>
    </citation>
    <scope>NUCLEOTIDE SEQUENCE [LARGE SCALE GENOMIC DNA]</scope>
</reference>
<accession>A0A9P1C8D1</accession>
<dbReference type="EMBL" id="CAMXCT030001089">
    <property type="protein sequence ID" value="CAL4773815.1"/>
    <property type="molecule type" value="Genomic_DNA"/>
</dbReference>
<feature type="region of interest" description="Disordered" evidence="1">
    <location>
        <begin position="471"/>
        <end position="532"/>
    </location>
</feature>
<dbReference type="InterPro" id="IPR039437">
    <property type="entry name" value="FrzH/put_lumazine-bd"/>
</dbReference>
<sequence>MLLIPKDDEVRLAIVQASSDCQVEPVFWDGTVGIVSSRSRALGSAECQLVDLGWEAVGSFFKSTVLRGSAARNTRVIHFQVDGQPGRPAAASALQLAESWLGEGSGLDEEVAADYHTGVEFEEADEGVPSPSLAPAGDHGEVSQLRERLKALEAELVRARQPVAQPKPPPLPGLPGGGKHGGEQRLFGSPATSAGLRADELAKLQQLAGNPPGRLGAAVQRQGANQQSLYPMLEGLHAEAEKGVIEDLALPGPELDVDPELVSDPIQRMLLLQMKQNSVLMQRMMAPKDPFSSLLSGGGNESGSSSSSAKGCMARDMYLKTVQDLPRVGEVARQNALQELGISMDKEDKDLMHQYIERRVPLAENRMLAHFAVLAAEGWSIAHVAQNPVMKGFIARMLFFIEQSALDNSRLELGWLMSGFPEPNAHLHFSVKRTPGLKPFTRLASPLWVSANLAFLRDLDYIEGRIQTLGKPKGKQTNVSAELEDGPKPKPKPKGKKGKKGSGKDGEATEGVELDGLQTPRTQETQAQASAADPPSFCAVGVGLFELGVIQMLQELPSCELTGEDLEQTLIKLHDELDPYSSHFGRNSRLFLLNVYRTLVLVQAMAIGSKAAAHSSVSPMPVQAVQKSASEVGLPLEEVIAVPLPEPAYNPREWFEDPEWISEICESLAFREVFRFNFVKSGHINVNETRTYKSWIKHMAKSSRDSRFVGLLDSRVTLGASAKGRSSSFAISRVLQGSIAYIIGGNLYPGGLHCYSAFNKADGPSRGRRIEPPTKDKPAWFEQLAAGDTRAFDVVVDSSRVARVPGRWIRFILLILAGDVELNPGPSCSTSRRDYPRPRGALDLTVGFAPETASRMQQCVEAFAEWVRESCDIAFERLVHDPPAVGWALRAYGIQLFEKGLPRYLFVYAITGMAEKFPQCKPCLTLAWQIDKKWQIHEPGQCRAVLPGIAIRAAVLVATFWDWHFWVGLVLLGFAAMLHPSEMVSLTRKVYLTANVSGGPLLEHFVAVALPSFMVAPKILWAKLRGRSYASAGAWQSAILDFMELAAQNLKSGSEKAGACGSYLSQAALKFSKQLTKDQVPGLRARQETERYQGLYDVESPGPEDWRQHCGWQVLYTDFLILLRLKGKWQIISILAAWKGQSATGKVFSAVPLSQLWYTEPYDTLAFAASDPVRGVLEYFRGGHLSRPDILSQNFHEVARLCFSNAEEELVCWSRSDFAEVLRQQPVTAAESEALRFDKILGVDKAGPDVALIKLQIGYPPLLYTDFLSMLRLHGHWWIIAKSSDSESFE</sequence>